<accession>A0A7D5P0A2</accession>
<keyword evidence="1" id="KW-0472">Membrane</keyword>
<feature type="transmembrane region" description="Helical" evidence="1">
    <location>
        <begin position="35"/>
        <end position="54"/>
    </location>
</feature>
<dbReference type="Proteomes" id="UP000509667">
    <property type="component" value="Chromosome"/>
</dbReference>
<gene>
    <name evidence="2" type="ORF">HZS55_00760</name>
</gene>
<evidence type="ECO:0000313" key="3">
    <source>
        <dbReference type="Proteomes" id="UP000509667"/>
    </source>
</evidence>
<proteinExistence type="predicted"/>
<name>A0A7D5P0A2_9EURY</name>
<evidence type="ECO:0000313" key="2">
    <source>
        <dbReference type="EMBL" id="QLH75921.1"/>
    </source>
</evidence>
<dbReference type="AlphaFoldDB" id="A0A7D5P0A2"/>
<organism evidence="2 3">
    <name type="scientific">Halosimplex rubrum</name>
    <dbReference type="NCBI Taxonomy" id="869889"/>
    <lineage>
        <taxon>Archaea</taxon>
        <taxon>Methanobacteriati</taxon>
        <taxon>Methanobacteriota</taxon>
        <taxon>Stenosarchaea group</taxon>
        <taxon>Halobacteria</taxon>
        <taxon>Halobacteriales</taxon>
        <taxon>Haloarculaceae</taxon>
        <taxon>Halosimplex</taxon>
    </lineage>
</organism>
<dbReference type="RefSeq" id="WP_179909867.1">
    <property type="nucleotide sequence ID" value="NZ_CP058910.1"/>
</dbReference>
<dbReference type="GeneID" id="56076349"/>
<keyword evidence="1" id="KW-1133">Transmembrane helix</keyword>
<reference evidence="2 3" key="1">
    <citation type="submission" date="2020-07" db="EMBL/GenBank/DDBJ databases">
        <title>Halosimplex pelagicum sp. nov. and Halosimplex rubrum sp. nov., isolated from salted brown alga Laminaria, and emended description of the genus Halosimplex.</title>
        <authorList>
            <person name="Cui H."/>
        </authorList>
    </citation>
    <scope>NUCLEOTIDE SEQUENCE [LARGE SCALE GENOMIC DNA]</scope>
    <source>
        <strain evidence="2 3">R27</strain>
    </source>
</reference>
<dbReference type="KEGG" id="hrr:HZS55_00760"/>
<protein>
    <submittedName>
        <fullName evidence="2">Uncharacterized protein</fullName>
    </submittedName>
</protein>
<evidence type="ECO:0000256" key="1">
    <source>
        <dbReference type="SAM" id="Phobius"/>
    </source>
</evidence>
<keyword evidence="3" id="KW-1185">Reference proteome</keyword>
<dbReference type="EMBL" id="CP058910">
    <property type="protein sequence ID" value="QLH75921.1"/>
    <property type="molecule type" value="Genomic_DNA"/>
</dbReference>
<sequence>MSERDYDGTAGAVGGAAGAVVGTVFTNLTSFTPGHLLAAAIVGGATAYLGYRLVRAVR</sequence>
<keyword evidence="1" id="KW-0812">Transmembrane</keyword>